<reference evidence="2" key="1">
    <citation type="submission" date="2018-01" db="EMBL/GenBank/DDBJ databases">
        <title>An insight into the sialome of Amazonian anophelines.</title>
        <authorList>
            <person name="Ribeiro J.M."/>
            <person name="Scarpassa V."/>
            <person name="Calvo E."/>
        </authorList>
    </citation>
    <scope>NUCLEOTIDE SEQUENCE</scope>
    <source>
        <tissue evidence="2">Salivary glands</tissue>
    </source>
</reference>
<sequence length="90" mass="10120">MALPTVEAVVVVMAILLLPQVAVLILSRVVSTQRNGMADPVSPQRNHSVILLLTIDRQATPTVYRRVKTPPHTFLLLYTNQRLNRRQHAT</sequence>
<evidence type="ECO:0000313" key="2">
    <source>
        <dbReference type="EMBL" id="MBW33036.1"/>
    </source>
</evidence>
<accession>A0A2M3ZWU5</accession>
<dbReference type="EMBL" id="GGFM01012285">
    <property type="protein sequence ID" value="MBW33036.1"/>
    <property type="molecule type" value="Transcribed_RNA"/>
</dbReference>
<name>A0A2M3ZWU5_9DIPT</name>
<evidence type="ECO:0000256" key="1">
    <source>
        <dbReference type="SAM" id="Phobius"/>
    </source>
</evidence>
<organism evidence="2">
    <name type="scientific">Anopheles braziliensis</name>
    <dbReference type="NCBI Taxonomy" id="58242"/>
    <lineage>
        <taxon>Eukaryota</taxon>
        <taxon>Metazoa</taxon>
        <taxon>Ecdysozoa</taxon>
        <taxon>Arthropoda</taxon>
        <taxon>Hexapoda</taxon>
        <taxon>Insecta</taxon>
        <taxon>Pterygota</taxon>
        <taxon>Neoptera</taxon>
        <taxon>Endopterygota</taxon>
        <taxon>Diptera</taxon>
        <taxon>Nematocera</taxon>
        <taxon>Culicoidea</taxon>
        <taxon>Culicidae</taxon>
        <taxon>Anophelinae</taxon>
        <taxon>Anopheles</taxon>
    </lineage>
</organism>
<keyword evidence="1" id="KW-1133">Transmembrane helix</keyword>
<keyword evidence="1" id="KW-0472">Membrane</keyword>
<protein>
    <submittedName>
        <fullName evidence="2">Putative secreted peptide</fullName>
    </submittedName>
</protein>
<feature type="transmembrane region" description="Helical" evidence="1">
    <location>
        <begin position="6"/>
        <end position="27"/>
    </location>
</feature>
<keyword evidence="1" id="KW-0812">Transmembrane</keyword>
<proteinExistence type="predicted"/>
<dbReference type="AlphaFoldDB" id="A0A2M3ZWU5"/>